<name>A0A699ZQ93_HAELA</name>
<evidence type="ECO:0000313" key="2">
    <source>
        <dbReference type="Proteomes" id="UP000485058"/>
    </source>
</evidence>
<gene>
    <name evidence="1" type="ORF">HaLaN_22251</name>
</gene>
<proteinExistence type="predicted"/>
<accession>A0A699ZQ93</accession>
<comment type="caution">
    <text evidence="1">The sequence shown here is derived from an EMBL/GenBank/DDBJ whole genome shotgun (WGS) entry which is preliminary data.</text>
</comment>
<reference evidence="1 2" key="1">
    <citation type="submission" date="2020-02" db="EMBL/GenBank/DDBJ databases">
        <title>Draft genome sequence of Haematococcus lacustris strain NIES-144.</title>
        <authorList>
            <person name="Morimoto D."/>
            <person name="Nakagawa S."/>
            <person name="Yoshida T."/>
            <person name="Sawayama S."/>
        </authorList>
    </citation>
    <scope>NUCLEOTIDE SEQUENCE [LARGE SCALE GENOMIC DNA]</scope>
    <source>
        <strain evidence="1 2">NIES-144</strain>
    </source>
</reference>
<evidence type="ECO:0000313" key="1">
    <source>
        <dbReference type="EMBL" id="GFH24451.1"/>
    </source>
</evidence>
<protein>
    <submittedName>
        <fullName evidence="1">Uncharacterized protein</fullName>
    </submittedName>
</protein>
<dbReference type="AlphaFoldDB" id="A0A699ZQ93"/>
<dbReference type="Proteomes" id="UP000485058">
    <property type="component" value="Unassembled WGS sequence"/>
</dbReference>
<organism evidence="1 2">
    <name type="scientific">Haematococcus lacustris</name>
    <name type="common">Green alga</name>
    <name type="synonym">Haematococcus pluvialis</name>
    <dbReference type="NCBI Taxonomy" id="44745"/>
    <lineage>
        <taxon>Eukaryota</taxon>
        <taxon>Viridiplantae</taxon>
        <taxon>Chlorophyta</taxon>
        <taxon>core chlorophytes</taxon>
        <taxon>Chlorophyceae</taxon>
        <taxon>CS clade</taxon>
        <taxon>Chlamydomonadales</taxon>
        <taxon>Haematococcaceae</taxon>
        <taxon>Haematococcus</taxon>
    </lineage>
</organism>
<dbReference type="EMBL" id="BLLF01002540">
    <property type="protein sequence ID" value="GFH24451.1"/>
    <property type="molecule type" value="Genomic_DNA"/>
</dbReference>
<sequence>MSQDKPELALSTTTHWRWSLLKCCKGSSAVGQGLKDSPPINSTSCICFRFCDDLGACTLGSETGLPGSEMGVAIAMWWAEPMVFRGDNCFCGLAESAVVGW</sequence>
<keyword evidence="2" id="KW-1185">Reference proteome</keyword>